<sequence length="419" mass="47481">MSRRRGGRNNRRKNEPVENNPEFEPNWEEHVEDFEDMNLKPELVHGIFSYGFKNPSDIQSLAIKPITEHRNVIAQAQSGSGKTGAFGIGILNNLDLTSQTTQALILAPTRELATQTHDFMTDIGNKMKNLSINLFIGGYQQAEDQAKAQRRPHVAVCTPGRAYDLIQSNSLSMQNLKMVCLDEADALLGEDFLEDIQQIFQYLPPDVQILLFSATIPQSIFNLMMDFMKDPVKILVKAEQLTLEGIHQFFVNVGETNYKLPTLIDIFGRLAIQKAVIFANSKATVDFLKEQMENQHFVVSAIHAKMTQKDRDQIMHNFRVGASRVLIATDLIARGIDVQSVTLVFNFELPGNVETYLHRIGRSGRYGRKGIAINIVDKTEIKQLKYIERFYQTTIDELPEDIASYVNDANAQFNDDDKQ</sequence>
<keyword evidence="3" id="KW-0347">Helicase</keyword>
<dbReference type="Proteomes" id="UP001470230">
    <property type="component" value="Unassembled WGS sequence"/>
</dbReference>
<keyword evidence="10" id="KW-0396">Initiation factor</keyword>
<evidence type="ECO:0000256" key="3">
    <source>
        <dbReference type="ARBA" id="ARBA00022806"/>
    </source>
</evidence>
<evidence type="ECO:0000259" key="8">
    <source>
        <dbReference type="PROSITE" id="PS51194"/>
    </source>
</evidence>
<feature type="compositionally biased region" description="Basic residues" evidence="6">
    <location>
        <begin position="1"/>
        <end position="11"/>
    </location>
</feature>
<feature type="domain" description="Helicase C-terminal" evidence="8">
    <location>
        <begin position="262"/>
        <end position="406"/>
    </location>
</feature>
<dbReference type="SMART" id="SM00490">
    <property type="entry name" value="HELICc"/>
    <property type="match status" value="1"/>
</dbReference>
<dbReference type="SUPFAM" id="SSF52540">
    <property type="entry name" value="P-loop containing nucleoside triphosphate hydrolases"/>
    <property type="match status" value="1"/>
</dbReference>
<dbReference type="InterPro" id="IPR050079">
    <property type="entry name" value="DEAD_box_RNA_helicase"/>
</dbReference>
<organism evidence="10 11">
    <name type="scientific">Tritrichomonas musculus</name>
    <dbReference type="NCBI Taxonomy" id="1915356"/>
    <lineage>
        <taxon>Eukaryota</taxon>
        <taxon>Metamonada</taxon>
        <taxon>Parabasalia</taxon>
        <taxon>Tritrichomonadida</taxon>
        <taxon>Tritrichomonadidae</taxon>
        <taxon>Tritrichomonas</taxon>
    </lineage>
</organism>
<evidence type="ECO:0000313" key="10">
    <source>
        <dbReference type="EMBL" id="KAK8863502.1"/>
    </source>
</evidence>
<dbReference type="PROSITE" id="PS51195">
    <property type="entry name" value="Q_MOTIF"/>
    <property type="match status" value="1"/>
</dbReference>
<evidence type="ECO:0000256" key="2">
    <source>
        <dbReference type="ARBA" id="ARBA00022801"/>
    </source>
</evidence>
<dbReference type="SMART" id="SM00487">
    <property type="entry name" value="DEXDc"/>
    <property type="match status" value="1"/>
</dbReference>
<keyword evidence="11" id="KW-1185">Reference proteome</keyword>
<reference evidence="10 11" key="1">
    <citation type="submission" date="2024-04" db="EMBL/GenBank/DDBJ databases">
        <title>Tritrichomonas musculus Genome.</title>
        <authorList>
            <person name="Alves-Ferreira E."/>
            <person name="Grigg M."/>
            <person name="Lorenzi H."/>
            <person name="Galac M."/>
        </authorList>
    </citation>
    <scope>NUCLEOTIDE SEQUENCE [LARGE SCALE GENOMIC DNA]</scope>
    <source>
        <strain evidence="10 11">EAF2021</strain>
    </source>
</reference>
<feature type="domain" description="DEAD-box RNA helicase Q" evidence="9">
    <location>
        <begin position="32"/>
        <end position="60"/>
    </location>
</feature>
<evidence type="ECO:0000313" key="11">
    <source>
        <dbReference type="Proteomes" id="UP001470230"/>
    </source>
</evidence>
<feature type="domain" description="Helicase ATP-binding" evidence="7">
    <location>
        <begin position="63"/>
        <end position="234"/>
    </location>
</feature>
<dbReference type="InterPro" id="IPR001650">
    <property type="entry name" value="Helicase_C-like"/>
</dbReference>
<dbReference type="InterPro" id="IPR014014">
    <property type="entry name" value="RNA_helicase_DEAD_Q_motif"/>
</dbReference>
<gene>
    <name evidence="10" type="ORF">M9Y10_011188</name>
</gene>
<dbReference type="PANTHER" id="PTHR47959:SF1">
    <property type="entry name" value="ATP-DEPENDENT RNA HELICASE DBPA"/>
    <property type="match status" value="1"/>
</dbReference>
<evidence type="ECO:0000256" key="1">
    <source>
        <dbReference type="ARBA" id="ARBA00022741"/>
    </source>
</evidence>
<dbReference type="InterPro" id="IPR027417">
    <property type="entry name" value="P-loop_NTPase"/>
</dbReference>
<dbReference type="InterPro" id="IPR011545">
    <property type="entry name" value="DEAD/DEAH_box_helicase_dom"/>
</dbReference>
<dbReference type="PROSITE" id="PS51192">
    <property type="entry name" value="HELICASE_ATP_BIND_1"/>
    <property type="match status" value="1"/>
</dbReference>
<evidence type="ECO:0000256" key="4">
    <source>
        <dbReference type="ARBA" id="ARBA00022840"/>
    </source>
</evidence>
<evidence type="ECO:0000259" key="9">
    <source>
        <dbReference type="PROSITE" id="PS51195"/>
    </source>
</evidence>
<feature type="region of interest" description="Disordered" evidence="6">
    <location>
        <begin position="1"/>
        <end position="26"/>
    </location>
</feature>
<dbReference type="Pfam" id="PF00270">
    <property type="entry name" value="DEAD"/>
    <property type="match status" value="1"/>
</dbReference>
<keyword evidence="10" id="KW-0648">Protein biosynthesis</keyword>
<evidence type="ECO:0000256" key="6">
    <source>
        <dbReference type="SAM" id="MobiDB-lite"/>
    </source>
</evidence>
<dbReference type="PANTHER" id="PTHR47959">
    <property type="entry name" value="ATP-DEPENDENT RNA HELICASE RHLE-RELATED"/>
    <property type="match status" value="1"/>
</dbReference>
<keyword evidence="2" id="KW-0378">Hydrolase</keyword>
<name>A0ABR2IJX7_9EUKA</name>
<dbReference type="GO" id="GO:0003743">
    <property type="term" value="F:translation initiation factor activity"/>
    <property type="evidence" value="ECO:0007669"/>
    <property type="project" value="UniProtKB-KW"/>
</dbReference>
<proteinExistence type="predicted"/>
<dbReference type="PROSITE" id="PS51194">
    <property type="entry name" value="HELICASE_CTER"/>
    <property type="match status" value="1"/>
</dbReference>
<comment type="caution">
    <text evidence="10">The sequence shown here is derived from an EMBL/GenBank/DDBJ whole genome shotgun (WGS) entry which is preliminary data.</text>
</comment>
<dbReference type="EMBL" id="JAPFFF010000017">
    <property type="protein sequence ID" value="KAK8863502.1"/>
    <property type="molecule type" value="Genomic_DNA"/>
</dbReference>
<evidence type="ECO:0000259" key="7">
    <source>
        <dbReference type="PROSITE" id="PS51192"/>
    </source>
</evidence>
<dbReference type="Gene3D" id="3.40.50.300">
    <property type="entry name" value="P-loop containing nucleotide triphosphate hydrolases"/>
    <property type="match status" value="2"/>
</dbReference>
<dbReference type="Pfam" id="PF00271">
    <property type="entry name" value="Helicase_C"/>
    <property type="match status" value="1"/>
</dbReference>
<dbReference type="InterPro" id="IPR014001">
    <property type="entry name" value="Helicase_ATP-bd"/>
</dbReference>
<evidence type="ECO:0000256" key="5">
    <source>
        <dbReference type="PROSITE-ProRule" id="PRU00552"/>
    </source>
</evidence>
<accession>A0ABR2IJX7</accession>
<keyword evidence="1" id="KW-0547">Nucleotide-binding</keyword>
<keyword evidence="4" id="KW-0067">ATP-binding</keyword>
<feature type="short sequence motif" description="Q motif" evidence="5">
    <location>
        <begin position="32"/>
        <end position="60"/>
    </location>
</feature>
<protein>
    <submittedName>
        <fullName evidence="10">Eukaryotic initiation factor 4A-II</fullName>
    </submittedName>
</protein>
<dbReference type="CDD" id="cd18787">
    <property type="entry name" value="SF2_C_DEAD"/>
    <property type="match status" value="1"/>
</dbReference>